<dbReference type="EMBL" id="GISG01170824">
    <property type="protein sequence ID" value="MBA4651621.1"/>
    <property type="molecule type" value="Transcribed_RNA"/>
</dbReference>
<dbReference type="EMBL" id="GISG01170823">
    <property type="protein sequence ID" value="MBA4651620.1"/>
    <property type="molecule type" value="Transcribed_RNA"/>
</dbReference>
<sequence>MLSTMLGNLCFNVSRFLKSAHIVVVTKDSPEDLGGLHLWIPRSEGDRKRDVGLDLIGPKHAEIPAHQGPHIMGHQVHSGQPKMVKECHKVPNQMEASVGCNRRGGVGVTVAP</sequence>
<accession>A0A7C8ZTZ9</accession>
<name>A0A7C8ZTZ9_OPUST</name>
<organism evidence="1">
    <name type="scientific">Opuntia streptacantha</name>
    <name type="common">Prickly pear cactus</name>
    <name type="synonym">Opuntia cardona</name>
    <dbReference type="NCBI Taxonomy" id="393608"/>
    <lineage>
        <taxon>Eukaryota</taxon>
        <taxon>Viridiplantae</taxon>
        <taxon>Streptophyta</taxon>
        <taxon>Embryophyta</taxon>
        <taxon>Tracheophyta</taxon>
        <taxon>Spermatophyta</taxon>
        <taxon>Magnoliopsida</taxon>
        <taxon>eudicotyledons</taxon>
        <taxon>Gunneridae</taxon>
        <taxon>Pentapetalae</taxon>
        <taxon>Caryophyllales</taxon>
        <taxon>Cactineae</taxon>
        <taxon>Cactaceae</taxon>
        <taxon>Opuntioideae</taxon>
        <taxon>Opuntia</taxon>
    </lineage>
</organism>
<protein>
    <submittedName>
        <fullName evidence="1">Uncharacterized protein</fullName>
    </submittedName>
</protein>
<evidence type="ECO:0000313" key="1">
    <source>
        <dbReference type="EMBL" id="MBA4651619.1"/>
    </source>
</evidence>
<reference evidence="1" key="1">
    <citation type="journal article" date="2013" name="J. Plant Res.">
        <title>Effect of fungi and light on seed germination of three Opuntia species from semiarid lands of central Mexico.</title>
        <authorList>
            <person name="Delgado-Sanchez P."/>
            <person name="Jimenez-Bremont J.F."/>
            <person name="Guerrero-Gonzalez Mde L."/>
            <person name="Flores J."/>
        </authorList>
    </citation>
    <scope>NUCLEOTIDE SEQUENCE</scope>
    <source>
        <tissue evidence="1">Cladode</tissue>
    </source>
</reference>
<dbReference type="AlphaFoldDB" id="A0A7C8ZTZ9"/>
<reference evidence="1" key="2">
    <citation type="submission" date="2020-07" db="EMBL/GenBank/DDBJ databases">
        <authorList>
            <person name="Vera ALvarez R."/>
            <person name="Arias-Moreno D.M."/>
            <person name="Jimenez-Jacinto V."/>
            <person name="Jimenez-Bremont J.F."/>
            <person name="Swaminathan K."/>
            <person name="Moose S.P."/>
            <person name="Guerrero-Gonzalez M.L."/>
            <person name="Marino-Ramirez L."/>
            <person name="Landsman D."/>
            <person name="Rodriguez-Kessler M."/>
            <person name="Delgado-Sanchez P."/>
        </authorList>
    </citation>
    <scope>NUCLEOTIDE SEQUENCE</scope>
    <source>
        <tissue evidence="1">Cladode</tissue>
    </source>
</reference>
<proteinExistence type="predicted"/>
<dbReference type="EMBL" id="GISG01170822">
    <property type="protein sequence ID" value="MBA4651619.1"/>
    <property type="molecule type" value="Transcribed_RNA"/>
</dbReference>